<evidence type="ECO:0000313" key="1">
    <source>
        <dbReference type="EMBL" id="SHE69707.1"/>
    </source>
</evidence>
<dbReference type="SUPFAM" id="SSF160379">
    <property type="entry name" value="SP0830-like"/>
    <property type="match status" value="1"/>
</dbReference>
<dbReference type="Gene3D" id="3.30.70.1280">
    <property type="entry name" value="SP0830-like domains"/>
    <property type="match status" value="1"/>
</dbReference>
<dbReference type="PANTHER" id="PTHR36439">
    <property type="entry name" value="BLL4334 PROTEIN"/>
    <property type="match status" value="1"/>
</dbReference>
<evidence type="ECO:0000313" key="2">
    <source>
        <dbReference type="Proteomes" id="UP000184406"/>
    </source>
</evidence>
<dbReference type="InterPro" id="IPR012545">
    <property type="entry name" value="DUF1697"/>
</dbReference>
<gene>
    <name evidence="1" type="ORF">SAMN03080594_1011015</name>
</gene>
<dbReference type="PANTHER" id="PTHR36439:SF1">
    <property type="entry name" value="DUF1697 DOMAIN-CONTAINING PROTEIN"/>
    <property type="match status" value="1"/>
</dbReference>
<dbReference type="Pfam" id="PF08002">
    <property type="entry name" value="DUF1697"/>
    <property type="match status" value="1"/>
</dbReference>
<protein>
    <submittedName>
        <fullName evidence="1">Uncharacterized conserved protein, DUF1697 family</fullName>
    </submittedName>
</protein>
<dbReference type="Gene3D" id="3.30.70.1260">
    <property type="entry name" value="bacterial protein sp0830 like"/>
    <property type="match status" value="1"/>
</dbReference>
<accession>A0A1M4VLH0</accession>
<reference evidence="2" key="1">
    <citation type="submission" date="2016-11" db="EMBL/GenBank/DDBJ databases">
        <authorList>
            <person name="Varghese N."/>
            <person name="Submissions S."/>
        </authorList>
    </citation>
    <scope>NUCLEOTIDE SEQUENCE [LARGE SCALE GENOMIC DNA]</scope>
    <source>
        <strain evidence="2">DSM 17539</strain>
    </source>
</reference>
<proteinExistence type="predicted"/>
<dbReference type="OrthoDB" id="9806494at2"/>
<organism evidence="1 2">
    <name type="scientific">Arenibacter palladensis</name>
    <dbReference type="NCBI Taxonomy" id="237373"/>
    <lineage>
        <taxon>Bacteria</taxon>
        <taxon>Pseudomonadati</taxon>
        <taxon>Bacteroidota</taxon>
        <taxon>Flavobacteriia</taxon>
        <taxon>Flavobacteriales</taxon>
        <taxon>Flavobacteriaceae</taxon>
        <taxon>Arenibacter</taxon>
    </lineage>
</organism>
<name>A0A1M4VLH0_9FLAO</name>
<sequence>MTNYIVLLRGINVSGQKIIKMLQLKAMLEALGFSEVSTYIQSGNIVLKSALPKSAEVAQIIKEGILQTFGFDVPVLAKTLPELEEIIKQCPFRALDESESKKWYYVLLQETPKRELIKSLQQEQFPNEQFTIATNCVYLSCNLGYGKTKCDNNFFENKLKVSATTRNHRTMLKLLEMGKQISKE</sequence>
<dbReference type="AlphaFoldDB" id="A0A1M4VLH0"/>
<dbReference type="PIRSF" id="PIRSF008502">
    <property type="entry name" value="UCP008502"/>
    <property type="match status" value="1"/>
</dbReference>
<keyword evidence="2" id="KW-1185">Reference proteome</keyword>
<dbReference type="Proteomes" id="UP000184406">
    <property type="component" value="Unassembled WGS sequence"/>
</dbReference>
<dbReference type="RefSeq" id="WP_072860577.1">
    <property type="nucleotide sequence ID" value="NZ_FQUX01000001.1"/>
</dbReference>
<dbReference type="EMBL" id="FQUX01000001">
    <property type="protein sequence ID" value="SHE69707.1"/>
    <property type="molecule type" value="Genomic_DNA"/>
</dbReference>